<dbReference type="SUPFAM" id="SSF52768">
    <property type="entry name" value="Arginase/deacetylase"/>
    <property type="match status" value="1"/>
</dbReference>
<dbReference type="CDD" id="cd11065">
    <property type="entry name" value="CYP64-like"/>
    <property type="match status" value="1"/>
</dbReference>
<accession>A0A8H5H3Z7</accession>
<keyword evidence="9" id="KW-0560">Oxidoreductase</keyword>
<reference evidence="17 18" key="1">
    <citation type="journal article" date="2020" name="ISME J.">
        <title>Uncovering the hidden diversity of litter-decomposition mechanisms in mushroom-forming fungi.</title>
        <authorList>
            <person name="Floudas D."/>
            <person name="Bentzer J."/>
            <person name="Ahren D."/>
            <person name="Johansson T."/>
            <person name="Persson P."/>
            <person name="Tunlid A."/>
        </authorList>
    </citation>
    <scope>NUCLEOTIDE SEQUENCE [LARGE SCALE GENOMIC DNA]</scope>
    <source>
        <strain evidence="17 18">CBS 406.79</strain>
    </source>
</reference>
<comment type="subcellular location">
    <subcellularLocation>
        <location evidence="2">Membrane</location>
        <topology evidence="2">Single-pass membrane protein</topology>
    </subcellularLocation>
</comment>
<evidence type="ECO:0000256" key="5">
    <source>
        <dbReference type="ARBA" id="ARBA00022617"/>
    </source>
</evidence>
<dbReference type="PANTHER" id="PTHR46300:SF2">
    <property type="entry name" value="CYTOCHROME P450 MONOOXYGENASE ALNH-RELATED"/>
    <property type="match status" value="1"/>
</dbReference>
<dbReference type="InterPro" id="IPR006035">
    <property type="entry name" value="Ureohydrolase"/>
</dbReference>
<sequence>MLSPWSTLFLLSAPLAVQGHNPQAPFAPIDLTFDVDSPKIDLSHEPWTAKYGPQVDLGYTGVLSFSHLNYVKCLEDASVPFDIGIIGFPFDTATSYRPGARFGPYAIRSGSRRQTLGVGRGYTLAWGSNPVDFGSGFLDCGDVPISPYDNAKAIDQMEAAYSTLLARPVLGGVSEKYRERTRSFALDGKEHPRIITLGGDHTIVLPILRALNKVYGPVSVIHFDAHLDTWPSTGNAIHDGITHGTFFSVAAEEGLMTNTSIHAGIRCKMWGIGDIEHDDTVGFQVISTEDIDDYGIKKVIEKMRNRIGDKPVYLSFDIDVIQAKHQRVEFDIGLEPAQTGTPEAGGWTMRECFSSIPFPPGPKPWPIIGNLLDFPRDKAHLAYLKMGQQAQSDIIYLNVIGMNVVVLNSAEAVNDLFVGKGKLYSDRPPLPMVTLSGLDYPFIFFSYGNKWRSEWRNFLVRQGGRKLKKTHKSEHRSMFTQEMSPQNLETVLKPQFQESLNKFLYNLLDTPQNFESHAHFLSGGFILSLAYGISIHDPQDYYLNLVMEMAKLAAQVVIPGKYLVDTFPSLRCVKKMLEEPLAFAKKNMEKGTSRSSMASRILQQMHDEGTWSEEQEEALKDVLGTLYGAGTDTTATTVVTMILALVLYPDILKKGQAAVDAVVGSDRLPNSGDEGNIPYVDALLMEALRWRPVSLLGVPHYVQQTNVYRGYCIPAKTMVFGNIWALLHDPATYGEDVDQFRPERFLNPDGTLNDAIPYPNAAFGFGRRVCAGKTFVQSALWVTVASLLSCFDFSTALDKNGDEIHPSTNYRDLAISEPQPFECVIRPRSKVVAELIRQIQRRE</sequence>
<dbReference type="PANTHER" id="PTHR46300">
    <property type="entry name" value="P450, PUTATIVE (EUROFUNG)-RELATED-RELATED"/>
    <property type="match status" value="1"/>
</dbReference>
<keyword evidence="13" id="KW-0325">Glycoprotein</keyword>
<dbReference type="GO" id="GO:0004497">
    <property type="term" value="F:monooxygenase activity"/>
    <property type="evidence" value="ECO:0007669"/>
    <property type="project" value="UniProtKB-KW"/>
</dbReference>
<name>A0A8H5H3Z7_9AGAR</name>
<dbReference type="SUPFAM" id="SSF48264">
    <property type="entry name" value="Cytochrome P450"/>
    <property type="match status" value="1"/>
</dbReference>
<dbReference type="InterPro" id="IPR036396">
    <property type="entry name" value="Cyt_P450_sf"/>
</dbReference>
<organism evidence="17 18">
    <name type="scientific">Collybiopsis confluens</name>
    <dbReference type="NCBI Taxonomy" id="2823264"/>
    <lineage>
        <taxon>Eukaryota</taxon>
        <taxon>Fungi</taxon>
        <taxon>Dikarya</taxon>
        <taxon>Basidiomycota</taxon>
        <taxon>Agaricomycotina</taxon>
        <taxon>Agaricomycetes</taxon>
        <taxon>Agaricomycetidae</taxon>
        <taxon>Agaricales</taxon>
        <taxon>Marasmiineae</taxon>
        <taxon>Omphalotaceae</taxon>
        <taxon>Collybiopsis</taxon>
    </lineage>
</organism>
<feature type="binding site" description="axial binding residue" evidence="14">
    <location>
        <position position="770"/>
    </location>
    <ligand>
        <name>heme</name>
        <dbReference type="ChEBI" id="CHEBI:30413"/>
    </ligand>
    <ligandPart>
        <name>Fe</name>
        <dbReference type="ChEBI" id="CHEBI:18248"/>
    </ligandPart>
</feature>
<keyword evidence="16" id="KW-0732">Signal</keyword>
<comment type="cofactor">
    <cofactor evidence="1 14">
        <name>heme</name>
        <dbReference type="ChEBI" id="CHEBI:30413"/>
    </cofactor>
</comment>
<dbReference type="GO" id="GO:0020037">
    <property type="term" value="F:heme binding"/>
    <property type="evidence" value="ECO:0007669"/>
    <property type="project" value="InterPro"/>
</dbReference>
<dbReference type="OrthoDB" id="288726at2759"/>
<dbReference type="EMBL" id="JAACJN010000093">
    <property type="protein sequence ID" value="KAF5376005.1"/>
    <property type="molecule type" value="Genomic_DNA"/>
</dbReference>
<dbReference type="GO" id="GO:0016020">
    <property type="term" value="C:membrane"/>
    <property type="evidence" value="ECO:0007669"/>
    <property type="project" value="UniProtKB-SubCell"/>
</dbReference>
<evidence type="ECO:0000256" key="12">
    <source>
        <dbReference type="ARBA" id="ARBA00023136"/>
    </source>
</evidence>
<keyword evidence="7 14" id="KW-0479">Metal-binding</keyword>
<feature type="chain" id="PRO_5034217371" description="Cytochrome P450" evidence="16">
    <location>
        <begin position="20"/>
        <end position="843"/>
    </location>
</feature>
<proteinExistence type="inferred from homology"/>
<keyword evidence="8" id="KW-1133">Transmembrane helix</keyword>
<comment type="similarity">
    <text evidence="4">Belongs to the cytochrome P450 family.</text>
</comment>
<dbReference type="InterPro" id="IPR001128">
    <property type="entry name" value="Cyt_P450"/>
</dbReference>
<evidence type="ECO:0000313" key="18">
    <source>
        <dbReference type="Proteomes" id="UP000518752"/>
    </source>
</evidence>
<dbReference type="GO" id="GO:0016705">
    <property type="term" value="F:oxidoreductase activity, acting on paired donors, with incorporation or reduction of molecular oxygen"/>
    <property type="evidence" value="ECO:0007669"/>
    <property type="project" value="InterPro"/>
</dbReference>
<evidence type="ECO:0000256" key="4">
    <source>
        <dbReference type="ARBA" id="ARBA00010617"/>
    </source>
</evidence>
<evidence type="ECO:0008006" key="19">
    <source>
        <dbReference type="Google" id="ProtNLM"/>
    </source>
</evidence>
<dbReference type="PROSITE" id="PS00086">
    <property type="entry name" value="CYTOCHROME_P450"/>
    <property type="match status" value="1"/>
</dbReference>
<dbReference type="InterPro" id="IPR023696">
    <property type="entry name" value="Ureohydrolase_dom_sf"/>
</dbReference>
<dbReference type="Proteomes" id="UP000518752">
    <property type="component" value="Unassembled WGS sequence"/>
</dbReference>
<dbReference type="InterPro" id="IPR050364">
    <property type="entry name" value="Cytochrome_P450_fung"/>
</dbReference>
<evidence type="ECO:0000256" key="8">
    <source>
        <dbReference type="ARBA" id="ARBA00022989"/>
    </source>
</evidence>
<dbReference type="Pfam" id="PF00491">
    <property type="entry name" value="Arginase"/>
    <property type="match status" value="1"/>
</dbReference>
<dbReference type="PROSITE" id="PS51409">
    <property type="entry name" value="ARGINASE_2"/>
    <property type="match status" value="1"/>
</dbReference>
<dbReference type="PRINTS" id="PR00385">
    <property type="entry name" value="P450"/>
</dbReference>
<keyword evidence="6" id="KW-0812">Transmembrane</keyword>
<keyword evidence="11" id="KW-0503">Monooxygenase</keyword>
<gene>
    <name evidence="17" type="ORF">D9757_008813</name>
</gene>
<evidence type="ECO:0000256" key="9">
    <source>
        <dbReference type="ARBA" id="ARBA00023002"/>
    </source>
</evidence>
<comment type="pathway">
    <text evidence="3">Secondary metabolite biosynthesis.</text>
</comment>
<evidence type="ECO:0000256" key="16">
    <source>
        <dbReference type="SAM" id="SignalP"/>
    </source>
</evidence>
<evidence type="ECO:0000256" key="13">
    <source>
        <dbReference type="ARBA" id="ARBA00023180"/>
    </source>
</evidence>
<dbReference type="InterPro" id="IPR002401">
    <property type="entry name" value="Cyt_P450_E_grp-I"/>
</dbReference>
<comment type="similarity">
    <text evidence="15">Belongs to the arginase family.</text>
</comment>
<dbReference type="Gene3D" id="3.40.800.10">
    <property type="entry name" value="Ureohydrolase domain"/>
    <property type="match status" value="1"/>
</dbReference>
<evidence type="ECO:0000256" key="14">
    <source>
        <dbReference type="PIRSR" id="PIRSR602401-1"/>
    </source>
</evidence>
<dbReference type="GO" id="GO:0005506">
    <property type="term" value="F:iron ion binding"/>
    <property type="evidence" value="ECO:0007669"/>
    <property type="project" value="InterPro"/>
</dbReference>
<dbReference type="AlphaFoldDB" id="A0A8H5H3Z7"/>
<evidence type="ECO:0000256" key="11">
    <source>
        <dbReference type="ARBA" id="ARBA00023033"/>
    </source>
</evidence>
<feature type="signal peptide" evidence="16">
    <location>
        <begin position="1"/>
        <end position="19"/>
    </location>
</feature>
<evidence type="ECO:0000256" key="1">
    <source>
        <dbReference type="ARBA" id="ARBA00001971"/>
    </source>
</evidence>
<evidence type="ECO:0000256" key="2">
    <source>
        <dbReference type="ARBA" id="ARBA00004167"/>
    </source>
</evidence>
<dbReference type="Pfam" id="PF00067">
    <property type="entry name" value="p450"/>
    <property type="match status" value="1"/>
</dbReference>
<dbReference type="PRINTS" id="PR00463">
    <property type="entry name" value="EP450I"/>
</dbReference>
<evidence type="ECO:0000256" key="3">
    <source>
        <dbReference type="ARBA" id="ARBA00005179"/>
    </source>
</evidence>
<evidence type="ECO:0000256" key="10">
    <source>
        <dbReference type="ARBA" id="ARBA00023004"/>
    </source>
</evidence>
<keyword evidence="18" id="KW-1185">Reference proteome</keyword>
<keyword evidence="5 14" id="KW-0349">Heme</keyword>
<dbReference type="Gene3D" id="1.10.630.10">
    <property type="entry name" value="Cytochrome P450"/>
    <property type="match status" value="1"/>
</dbReference>
<comment type="caution">
    <text evidence="17">The sequence shown here is derived from an EMBL/GenBank/DDBJ whole genome shotgun (WGS) entry which is preliminary data.</text>
</comment>
<evidence type="ECO:0000256" key="6">
    <source>
        <dbReference type="ARBA" id="ARBA00022692"/>
    </source>
</evidence>
<evidence type="ECO:0000256" key="15">
    <source>
        <dbReference type="PROSITE-ProRule" id="PRU00742"/>
    </source>
</evidence>
<dbReference type="InterPro" id="IPR017972">
    <property type="entry name" value="Cyt_P450_CS"/>
</dbReference>
<keyword evidence="10 14" id="KW-0408">Iron</keyword>
<protein>
    <recommendedName>
        <fullName evidence="19">Cytochrome P450</fullName>
    </recommendedName>
</protein>
<evidence type="ECO:0000313" key="17">
    <source>
        <dbReference type="EMBL" id="KAF5376005.1"/>
    </source>
</evidence>
<evidence type="ECO:0000256" key="7">
    <source>
        <dbReference type="ARBA" id="ARBA00022723"/>
    </source>
</evidence>
<keyword evidence="12" id="KW-0472">Membrane</keyword>